<sequence>MCIAQSRQKSYIDVMRRSLEFEIGDPVFLKVAPMKGVLRFGHKGKLSPKFIGPFEILERVGPVAYKLALPPALSGVHDVFHVTMLRKYITDPIHVIDYEPLQLNEDLSYEEKPIRILAREVKTLRNRSIAFVKVLWQNHHSEEATWEREDEIREKYPELLQE</sequence>
<evidence type="ECO:0000259" key="1">
    <source>
        <dbReference type="Pfam" id="PF00385"/>
    </source>
</evidence>
<dbReference type="Proteomes" id="UP000504609">
    <property type="component" value="Unplaced"/>
</dbReference>
<gene>
    <name evidence="4" type="primary">LOC111443626</name>
</gene>
<organism evidence="3 4">
    <name type="scientific">Cucurbita moschata</name>
    <name type="common">Winter crookneck squash</name>
    <name type="synonym">Cucurbita pepo var. moschata</name>
    <dbReference type="NCBI Taxonomy" id="3662"/>
    <lineage>
        <taxon>Eukaryota</taxon>
        <taxon>Viridiplantae</taxon>
        <taxon>Streptophyta</taxon>
        <taxon>Embryophyta</taxon>
        <taxon>Tracheophyta</taxon>
        <taxon>Spermatophyta</taxon>
        <taxon>Magnoliopsida</taxon>
        <taxon>eudicotyledons</taxon>
        <taxon>Gunneridae</taxon>
        <taxon>Pentapetalae</taxon>
        <taxon>rosids</taxon>
        <taxon>fabids</taxon>
        <taxon>Cucurbitales</taxon>
        <taxon>Cucurbitaceae</taxon>
        <taxon>Cucurbiteae</taxon>
        <taxon>Cucurbita</taxon>
    </lineage>
</organism>
<evidence type="ECO:0000313" key="3">
    <source>
        <dbReference type="Proteomes" id="UP000504609"/>
    </source>
</evidence>
<evidence type="ECO:0000259" key="2">
    <source>
        <dbReference type="Pfam" id="PF24626"/>
    </source>
</evidence>
<dbReference type="KEGG" id="cmos:111443626"/>
<dbReference type="GeneID" id="111443626"/>
<accession>A0A6J1FGB4</accession>
<dbReference type="Pfam" id="PF00385">
    <property type="entry name" value="Chromo"/>
    <property type="match status" value="1"/>
</dbReference>
<dbReference type="AlphaFoldDB" id="A0A6J1FGB4"/>
<reference evidence="4" key="1">
    <citation type="submission" date="2025-08" db="UniProtKB">
        <authorList>
            <consortium name="RefSeq"/>
        </authorList>
    </citation>
    <scope>IDENTIFICATION</scope>
    <source>
        <tissue evidence="4">Young leaves</tissue>
    </source>
</reference>
<keyword evidence="3" id="KW-1185">Reference proteome</keyword>
<feature type="domain" description="Tf2-1-like SH3-like" evidence="2">
    <location>
        <begin position="24"/>
        <end position="88"/>
    </location>
</feature>
<feature type="domain" description="Chromo" evidence="1">
    <location>
        <begin position="115"/>
        <end position="162"/>
    </location>
</feature>
<dbReference type="PANTHER" id="PTHR46148">
    <property type="entry name" value="CHROMO DOMAIN-CONTAINING PROTEIN"/>
    <property type="match status" value="1"/>
</dbReference>
<dbReference type="RefSeq" id="XP_022937335.1">
    <property type="nucleotide sequence ID" value="XM_023081567.1"/>
</dbReference>
<dbReference type="InterPro" id="IPR016197">
    <property type="entry name" value="Chromo-like_dom_sf"/>
</dbReference>
<dbReference type="InterPro" id="IPR056924">
    <property type="entry name" value="SH3_Tf2-1"/>
</dbReference>
<dbReference type="PANTHER" id="PTHR46148:SF60">
    <property type="entry name" value="CHROMO DOMAIN-CONTAINING PROTEIN"/>
    <property type="match status" value="1"/>
</dbReference>
<name>A0A6J1FGB4_CUCMO</name>
<evidence type="ECO:0000313" key="4">
    <source>
        <dbReference type="RefSeq" id="XP_022937335.1"/>
    </source>
</evidence>
<dbReference type="InterPro" id="IPR023780">
    <property type="entry name" value="Chromo_domain"/>
</dbReference>
<proteinExistence type="predicted"/>
<dbReference type="SUPFAM" id="SSF54160">
    <property type="entry name" value="Chromo domain-like"/>
    <property type="match status" value="1"/>
</dbReference>
<dbReference type="Pfam" id="PF24626">
    <property type="entry name" value="SH3_Tf2-1"/>
    <property type="match status" value="1"/>
</dbReference>
<protein>
    <submittedName>
        <fullName evidence="4">Uncharacterized protein LOC111443626</fullName>
    </submittedName>
</protein>